<evidence type="ECO:0000256" key="9">
    <source>
        <dbReference type="SAM" id="Phobius"/>
    </source>
</evidence>
<name>A0A3S8ZS16_9NEIS</name>
<keyword evidence="2" id="KW-0813">Transport</keyword>
<dbReference type="RefSeq" id="WP_125972786.1">
    <property type="nucleotide sequence ID" value="NZ_CP034433.1"/>
</dbReference>
<keyword evidence="3" id="KW-1003">Cell membrane</keyword>
<feature type="transmembrane region" description="Helical" evidence="9">
    <location>
        <begin position="26"/>
        <end position="47"/>
    </location>
</feature>
<dbReference type="GO" id="GO:0005886">
    <property type="term" value="C:plasma membrane"/>
    <property type="evidence" value="ECO:0007669"/>
    <property type="project" value="UniProtKB-SubCell"/>
</dbReference>
<dbReference type="PROSITE" id="PS00211">
    <property type="entry name" value="ABC_TRANSPORTER_1"/>
    <property type="match status" value="1"/>
</dbReference>
<reference evidence="12 13" key="1">
    <citation type="submission" date="2018-12" db="EMBL/GenBank/DDBJ databases">
        <title>Complete genome sequence of Iodobacter sp. H11R3.</title>
        <authorList>
            <person name="Bae J.-W."/>
        </authorList>
    </citation>
    <scope>NUCLEOTIDE SEQUENCE [LARGE SCALE GENOMIC DNA]</scope>
    <source>
        <strain evidence="12 13">H11R3</strain>
    </source>
</reference>
<dbReference type="InterPro" id="IPR036640">
    <property type="entry name" value="ABC1_TM_sf"/>
</dbReference>
<organism evidence="12 13">
    <name type="scientific">Iodobacter ciconiae</name>
    <dbReference type="NCBI Taxonomy" id="2496266"/>
    <lineage>
        <taxon>Bacteria</taxon>
        <taxon>Pseudomonadati</taxon>
        <taxon>Pseudomonadota</taxon>
        <taxon>Betaproteobacteria</taxon>
        <taxon>Neisseriales</taxon>
        <taxon>Chitinibacteraceae</taxon>
        <taxon>Iodobacter</taxon>
    </lineage>
</organism>
<dbReference type="PANTHER" id="PTHR24221:SF402">
    <property type="entry name" value="IRON-SULFUR CLUSTERS TRANSPORTER ABCB7, MITOCHONDRIAL"/>
    <property type="match status" value="1"/>
</dbReference>
<sequence>MSQTRRNDWQTLSTLLPYLWQYKNRVVLALSLLILAKFANVSVPLVLKEIVDSLDPKHMPLVLPLSLVLSYGALRLCASVFGEMRDAVFAKVTQGAIRKVAMQVFEHLHRLSLRFHLERQTGGMSRDIDRGTKGISFLLNFTLFNILPTLVEILLVAGILLKKYDVWFSVITFGTIVLYIAFTLGITEWRMSFRRTMNDMDSKANTRAVDSLLNYETVKYFNNERWEAERYDASLKVWESAAVKNQVSLSFLNAGQAIIIAFGVTLLVGLAADGVVKGTMTLGDLVLVNAFLLQLYAPLNFLGFVYREIKHSLADMEKMFTLMGQNAEVTDIKDAQLLATSSAAIRFDQVDFSYEVNRKILHAVNFEIPAGKTIAVVGSSGAGKSTLSRLLYRFYDVSQGAISINGMDLRQLNQISLRAHIGIVPQDTVLFNDSIYYNIAYGQPKASYDEVIQAAKSAHIYDFILSLPEGFDTLVGERGLKLSGGEKQRVAIARTILKNPPILIFDEATSALDSRTEKAIQAELKEISANRTTLIVAHRLSTVADADEILVMEQGRIIERGRHRELLELGAHYAHMWQLQQGDEDHH</sequence>
<dbReference type="AlphaFoldDB" id="A0A3S8ZS16"/>
<feature type="transmembrane region" description="Helical" evidence="9">
    <location>
        <begin position="284"/>
        <end position="306"/>
    </location>
</feature>
<dbReference type="SUPFAM" id="SSF52540">
    <property type="entry name" value="P-loop containing nucleoside triphosphate hydrolases"/>
    <property type="match status" value="1"/>
</dbReference>
<comment type="subcellular location">
    <subcellularLocation>
        <location evidence="1">Cell membrane</location>
        <topology evidence="1">Multi-pass membrane protein</topology>
    </subcellularLocation>
</comment>
<dbReference type="Gene3D" id="3.40.50.300">
    <property type="entry name" value="P-loop containing nucleotide triphosphate hydrolases"/>
    <property type="match status" value="1"/>
</dbReference>
<dbReference type="InterPro" id="IPR027417">
    <property type="entry name" value="P-loop_NTPase"/>
</dbReference>
<dbReference type="EMBL" id="CP034433">
    <property type="protein sequence ID" value="AZN36267.1"/>
    <property type="molecule type" value="Genomic_DNA"/>
</dbReference>
<evidence type="ECO:0000313" key="12">
    <source>
        <dbReference type="EMBL" id="AZN36267.1"/>
    </source>
</evidence>
<dbReference type="KEGG" id="iod:EJO50_07075"/>
<dbReference type="SUPFAM" id="SSF90123">
    <property type="entry name" value="ABC transporter transmembrane region"/>
    <property type="match status" value="1"/>
</dbReference>
<dbReference type="Pfam" id="PF00664">
    <property type="entry name" value="ABC_membrane"/>
    <property type="match status" value="1"/>
</dbReference>
<evidence type="ECO:0000259" key="10">
    <source>
        <dbReference type="PROSITE" id="PS50893"/>
    </source>
</evidence>
<dbReference type="Proteomes" id="UP000282438">
    <property type="component" value="Chromosome"/>
</dbReference>
<dbReference type="GO" id="GO:0016887">
    <property type="term" value="F:ATP hydrolysis activity"/>
    <property type="evidence" value="ECO:0007669"/>
    <property type="project" value="InterPro"/>
</dbReference>
<evidence type="ECO:0000256" key="5">
    <source>
        <dbReference type="ARBA" id="ARBA00022741"/>
    </source>
</evidence>
<accession>A0A3S8ZS16</accession>
<dbReference type="Pfam" id="PF00005">
    <property type="entry name" value="ABC_tran"/>
    <property type="match status" value="1"/>
</dbReference>
<dbReference type="CDD" id="cd18582">
    <property type="entry name" value="ABC_6TM_ATM1_ABCB7"/>
    <property type="match status" value="1"/>
</dbReference>
<dbReference type="InterPro" id="IPR017871">
    <property type="entry name" value="ABC_transporter-like_CS"/>
</dbReference>
<keyword evidence="4 9" id="KW-0812">Transmembrane</keyword>
<evidence type="ECO:0000256" key="7">
    <source>
        <dbReference type="ARBA" id="ARBA00022989"/>
    </source>
</evidence>
<evidence type="ECO:0000256" key="4">
    <source>
        <dbReference type="ARBA" id="ARBA00022692"/>
    </source>
</evidence>
<feature type="transmembrane region" description="Helical" evidence="9">
    <location>
        <begin position="137"/>
        <end position="160"/>
    </location>
</feature>
<evidence type="ECO:0000256" key="2">
    <source>
        <dbReference type="ARBA" id="ARBA00022448"/>
    </source>
</evidence>
<keyword evidence="13" id="KW-1185">Reference proteome</keyword>
<evidence type="ECO:0000256" key="6">
    <source>
        <dbReference type="ARBA" id="ARBA00022840"/>
    </source>
</evidence>
<dbReference type="PROSITE" id="PS50929">
    <property type="entry name" value="ABC_TM1F"/>
    <property type="match status" value="1"/>
</dbReference>
<proteinExistence type="predicted"/>
<gene>
    <name evidence="12" type="ORF">EJO50_07075</name>
</gene>
<keyword evidence="5" id="KW-0547">Nucleotide-binding</keyword>
<dbReference type="FunFam" id="3.40.50.300:FF:000186">
    <property type="entry name" value="ATP-binding cassette sub-family B member 7, mitochondrial"/>
    <property type="match status" value="1"/>
</dbReference>
<evidence type="ECO:0000256" key="8">
    <source>
        <dbReference type="ARBA" id="ARBA00023136"/>
    </source>
</evidence>
<feature type="transmembrane region" description="Helical" evidence="9">
    <location>
        <begin position="59"/>
        <end position="81"/>
    </location>
</feature>
<dbReference type="InterPro" id="IPR011527">
    <property type="entry name" value="ABC1_TM_dom"/>
</dbReference>
<dbReference type="InterPro" id="IPR039421">
    <property type="entry name" value="Type_1_exporter"/>
</dbReference>
<evidence type="ECO:0000313" key="13">
    <source>
        <dbReference type="Proteomes" id="UP000282438"/>
    </source>
</evidence>
<dbReference type="SMART" id="SM00382">
    <property type="entry name" value="AAA"/>
    <property type="match status" value="1"/>
</dbReference>
<keyword evidence="8 9" id="KW-0472">Membrane</keyword>
<dbReference type="GO" id="GO:0006879">
    <property type="term" value="P:intracellular iron ion homeostasis"/>
    <property type="evidence" value="ECO:0007669"/>
    <property type="project" value="TreeGrafter"/>
</dbReference>
<dbReference type="InterPro" id="IPR003439">
    <property type="entry name" value="ABC_transporter-like_ATP-bd"/>
</dbReference>
<feature type="domain" description="ABC transmembrane type-1" evidence="11">
    <location>
        <begin position="27"/>
        <end position="311"/>
    </location>
</feature>
<evidence type="ECO:0000259" key="11">
    <source>
        <dbReference type="PROSITE" id="PS50929"/>
    </source>
</evidence>
<feature type="transmembrane region" description="Helical" evidence="9">
    <location>
        <begin position="166"/>
        <end position="187"/>
    </location>
</feature>
<keyword evidence="6 12" id="KW-0067">ATP-binding</keyword>
<keyword evidence="7 9" id="KW-1133">Transmembrane helix</keyword>
<dbReference type="GO" id="GO:0140359">
    <property type="term" value="F:ABC-type transporter activity"/>
    <property type="evidence" value="ECO:0007669"/>
    <property type="project" value="InterPro"/>
</dbReference>
<dbReference type="PROSITE" id="PS50893">
    <property type="entry name" value="ABC_TRANSPORTER_2"/>
    <property type="match status" value="1"/>
</dbReference>
<feature type="transmembrane region" description="Helical" evidence="9">
    <location>
        <begin position="251"/>
        <end position="272"/>
    </location>
</feature>
<feature type="domain" description="ABC transporter" evidence="10">
    <location>
        <begin position="345"/>
        <end position="579"/>
    </location>
</feature>
<dbReference type="InterPro" id="IPR003593">
    <property type="entry name" value="AAA+_ATPase"/>
</dbReference>
<dbReference type="PANTHER" id="PTHR24221">
    <property type="entry name" value="ATP-BINDING CASSETTE SUB-FAMILY B"/>
    <property type="match status" value="1"/>
</dbReference>
<dbReference type="OrthoDB" id="8554730at2"/>
<protein>
    <submittedName>
        <fullName evidence="12">ABC transporter ATP-binding protein/permease</fullName>
    </submittedName>
</protein>
<dbReference type="GO" id="GO:0005524">
    <property type="term" value="F:ATP binding"/>
    <property type="evidence" value="ECO:0007669"/>
    <property type="project" value="UniProtKB-KW"/>
</dbReference>
<evidence type="ECO:0000256" key="1">
    <source>
        <dbReference type="ARBA" id="ARBA00004651"/>
    </source>
</evidence>
<dbReference type="Gene3D" id="1.20.1560.10">
    <property type="entry name" value="ABC transporter type 1, transmembrane domain"/>
    <property type="match status" value="1"/>
</dbReference>
<evidence type="ECO:0000256" key="3">
    <source>
        <dbReference type="ARBA" id="ARBA00022475"/>
    </source>
</evidence>